<proteinExistence type="predicted"/>
<feature type="region of interest" description="Disordered" evidence="1">
    <location>
        <begin position="710"/>
        <end position="739"/>
    </location>
</feature>
<feature type="compositionally biased region" description="Basic and acidic residues" evidence="1">
    <location>
        <begin position="119"/>
        <end position="128"/>
    </location>
</feature>
<dbReference type="EMBL" id="JBDJPC010000001">
    <property type="protein sequence ID" value="KAL1517895.1"/>
    <property type="molecule type" value="Genomic_DNA"/>
</dbReference>
<feature type="region of interest" description="Disordered" evidence="1">
    <location>
        <begin position="1"/>
        <end position="21"/>
    </location>
</feature>
<feature type="compositionally biased region" description="Polar residues" evidence="1">
    <location>
        <begin position="156"/>
        <end position="168"/>
    </location>
</feature>
<feature type="compositionally biased region" description="Basic and acidic residues" evidence="1">
    <location>
        <begin position="42"/>
        <end position="64"/>
    </location>
</feature>
<evidence type="ECO:0000313" key="3">
    <source>
        <dbReference type="Proteomes" id="UP001566132"/>
    </source>
</evidence>
<accession>A0ABD1FG32</accession>
<evidence type="ECO:0000313" key="2">
    <source>
        <dbReference type="EMBL" id="KAL1517895.1"/>
    </source>
</evidence>
<sequence>METVKICTRGTSPNLSTPAPTNFLRSRRIELAKTIEKTVTRPKTVRENMVDKEIQSDRLDDSTRSSKFAGASRISATPWTNFLDMKFSSPSNKKEKTVKGESPKSLSRTSSTKSIASVKSDKDKEPKKAIVSPKSKLTPPKQISTDKKQLPPIPKSDSSNKSNSFHNSPNKDFRKSVLNMNPDGSKKKVGRRSNSASSAESDNADPDATDISENLTSCKSYHNSNSSSRILEKNSSENQKSRMSPGSDASLGSTTGLSSSEDDTKIRKHNSRNCAALNTDDNRISKIPQSAKHKAEICKNEAEAKNFLMRALAPVTNLFKVSKQSSQGSQEGNETNELNVDAEEKVVWILDPSSDSTLSTDQQNCQEPRSAKLVLHRVESNDTNWWDENSDMSTDRSQLQQQSEPANMKYGDIFLKVTEANPSQQSSSSKRISPLKQYGSGEASWWLDSGQNSSPGGQIYSGYNAEHNMSAPLNKSALKHVESGEKPWWLDENAQVPDGVTKYSNSHQKLNHVQSEEKPWWFEENTSEIPRENKEENKSTFIRPNNQSGEVAWWLKKDGTPPEGIKVWSPKEESTNQPRIRPIDSGEAPWWLQNDATPPEGIATYPNWSSEQTNSSKFRRNDSGNSTWWLDSDKSNSDNRNPSEQSGLRLPVEPHKLRHIDSGEREWWINDDEISAEMVEAKEEVENKPKYAIRHQDSGEKAWWLQENQEPLGDRASPEGLETPKENEGRLSPYDNVPSFKESNRKSIPALFISKHTNIDDILGGTGQLWSPIMNKIFGYEDDYRAVDVNEVIIHPGNQDCGPGNQRLRNDVNTTSNRKRLFIQPILNTVAKVLKWEPVSLQSHKHNSPA</sequence>
<feature type="compositionally biased region" description="Polar residues" evidence="1">
    <location>
        <begin position="211"/>
        <end position="222"/>
    </location>
</feature>
<organism evidence="2 3">
    <name type="scientific">Hypothenemus hampei</name>
    <name type="common">Coffee berry borer</name>
    <dbReference type="NCBI Taxonomy" id="57062"/>
    <lineage>
        <taxon>Eukaryota</taxon>
        <taxon>Metazoa</taxon>
        <taxon>Ecdysozoa</taxon>
        <taxon>Arthropoda</taxon>
        <taxon>Hexapoda</taxon>
        <taxon>Insecta</taxon>
        <taxon>Pterygota</taxon>
        <taxon>Neoptera</taxon>
        <taxon>Endopterygota</taxon>
        <taxon>Coleoptera</taxon>
        <taxon>Polyphaga</taxon>
        <taxon>Cucujiformia</taxon>
        <taxon>Curculionidae</taxon>
        <taxon>Scolytinae</taxon>
        <taxon>Hypothenemus</taxon>
    </lineage>
</organism>
<feature type="compositionally biased region" description="Basic and acidic residues" evidence="1">
    <location>
        <begin position="712"/>
        <end position="729"/>
    </location>
</feature>
<gene>
    <name evidence="2" type="ORF">ABEB36_001599</name>
</gene>
<dbReference type="AlphaFoldDB" id="A0ABD1FG32"/>
<name>A0ABD1FG32_HYPHA</name>
<protein>
    <submittedName>
        <fullName evidence="2">Uncharacterized protein</fullName>
    </submittedName>
</protein>
<feature type="compositionally biased region" description="Basic and acidic residues" evidence="1">
    <location>
        <begin position="92"/>
        <end position="102"/>
    </location>
</feature>
<feature type="compositionally biased region" description="Polar residues" evidence="1">
    <location>
        <begin position="606"/>
        <end position="616"/>
    </location>
</feature>
<keyword evidence="3" id="KW-1185">Reference proteome</keyword>
<feature type="compositionally biased region" description="Polar residues" evidence="1">
    <location>
        <begin position="9"/>
        <end position="21"/>
    </location>
</feature>
<feature type="compositionally biased region" description="Polar residues" evidence="1">
    <location>
        <begin position="104"/>
        <end position="117"/>
    </location>
</feature>
<comment type="caution">
    <text evidence="2">The sequence shown here is derived from an EMBL/GenBank/DDBJ whole genome shotgun (WGS) entry which is preliminary data.</text>
</comment>
<dbReference type="Proteomes" id="UP001566132">
    <property type="component" value="Unassembled WGS sequence"/>
</dbReference>
<feature type="region of interest" description="Disordered" evidence="1">
    <location>
        <begin position="42"/>
        <end position="294"/>
    </location>
</feature>
<evidence type="ECO:0000256" key="1">
    <source>
        <dbReference type="SAM" id="MobiDB-lite"/>
    </source>
</evidence>
<reference evidence="2 3" key="1">
    <citation type="submission" date="2024-05" db="EMBL/GenBank/DDBJ databases">
        <title>Genetic variation in Jamaican populations of the coffee berry borer (Hypothenemus hampei).</title>
        <authorList>
            <person name="Errbii M."/>
            <person name="Myrie A."/>
        </authorList>
    </citation>
    <scope>NUCLEOTIDE SEQUENCE [LARGE SCALE GENOMIC DNA]</scope>
    <source>
        <strain evidence="2">JA-Hopewell-2020-01-JO</strain>
        <tissue evidence="2">Whole body</tissue>
    </source>
</reference>
<feature type="compositionally biased region" description="Low complexity" evidence="1">
    <location>
        <begin position="246"/>
        <end position="259"/>
    </location>
</feature>
<feature type="region of interest" description="Disordered" evidence="1">
    <location>
        <begin position="555"/>
        <end position="652"/>
    </location>
</feature>